<name>A0ABV5UTT7_9MICC</name>
<dbReference type="Pfam" id="PF01381">
    <property type="entry name" value="HTH_3"/>
    <property type="match status" value="1"/>
</dbReference>
<dbReference type="InterPro" id="IPR001387">
    <property type="entry name" value="Cro/C1-type_HTH"/>
</dbReference>
<dbReference type="InterPro" id="IPR010982">
    <property type="entry name" value="Lambda_DNA-bd_dom_sf"/>
</dbReference>
<dbReference type="RefSeq" id="WP_345050614.1">
    <property type="nucleotide sequence ID" value="NZ_BAABED010000001.1"/>
</dbReference>
<evidence type="ECO:0000313" key="2">
    <source>
        <dbReference type="EMBL" id="MFB9715604.1"/>
    </source>
</evidence>
<proteinExistence type="predicted"/>
<protein>
    <submittedName>
        <fullName evidence="2">Helix-turn-helix domain-containing protein</fullName>
    </submittedName>
</protein>
<dbReference type="Proteomes" id="UP001589536">
    <property type="component" value="Unassembled WGS sequence"/>
</dbReference>
<gene>
    <name evidence="2" type="ORF">ACFFPI_15990</name>
</gene>
<keyword evidence="3" id="KW-1185">Reference proteome</keyword>
<dbReference type="CDD" id="cd00093">
    <property type="entry name" value="HTH_XRE"/>
    <property type="match status" value="1"/>
</dbReference>
<accession>A0ABV5UTT7</accession>
<dbReference type="SUPFAM" id="SSF47413">
    <property type="entry name" value="lambda repressor-like DNA-binding domains"/>
    <property type="match status" value="1"/>
</dbReference>
<dbReference type="SMART" id="SM00530">
    <property type="entry name" value="HTH_XRE"/>
    <property type="match status" value="1"/>
</dbReference>
<comment type="caution">
    <text evidence="2">The sequence shown here is derived from an EMBL/GenBank/DDBJ whole genome shotgun (WGS) entry which is preliminary data.</text>
</comment>
<sequence length="201" mass="22170">MQTTKTLKLVQDAETDHDGSDFPPVKFPIGSLVVLNHNTSAFADVIGTGTVVSMPKGIIHHPAMVAVQWHIYDDGMVSAPYEPVFLEPVEPHREEIRLEVEAAAHQWQVRQMAEWLAKPIGHKVTPGDFVHRIICAVQIIREQVPAYSVSKLAVESGISRSTLRDRLNGNSVLTVTDLYRVAVAMDVSAIDIMELANKGTK</sequence>
<dbReference type="EMBL" id="JBHMBH010000036">
    <property type="protein sequence ID" value="MFB9715604.1"/>
    <property type="molecule type" value="Genomic_DNA"/>
</dbReference>
<evidence type="ECO:0000313" key="3">
    <source>
        <dbReference type="Proteomes" id="UP001589536"/>
    </source>
</evidence>
<evidence type="ECO:0000259" key="1">
    <source>
        <dbReference type="PROSITE" id="PS50943"/>
    </source>
</evidence>
<organism evidence="2 3">
    <name type="scientific">Arthrobacter methylotrophus</name>
    <dbReference type="NCBI Taxonomy" id="121291"/>
    <lineage>
        <taxon>Bacteria</taxon>
        <taxon>Bacillati</taxon>
        <taxon>Actinomycetota</taxon>
        <taxon>Actinomycetes</taxon>
        <taxon>Micrococcales</taxon>
        <taxon>Micrococcaceae</taxon>
        <taxon>Arthrobacter</taxon>
    </lineage>
</organism>
<dbReference type="PROSITE" id="PS50943">
    <property type="entry name" value="HTH_CROC1"/>
    <property type="match status" value="1"/>
</dbReference>
<feature type="domain" description="HTH cro/C1-type" evidence="1">
    <location>
        <begin position="147"/>
        <end position="192"/>
    </location>
</feature>
<reference evidence="2 3" key="1">
    <citation type="submission" date="2024-09" db="EMBL/GenBank/DDBJ databases">
        <authorList>
            <person name="Sun Q."/>
            <person name="Mori K."/>
        </authorList>
    </citation>
    <scope>NUCLEOTIDE SEQUENCE [LARGE SCALE GENOMIC DNA]</scope>
    <source>
        <strain evidence="2 3">JCM 13519</strain>
    </source>
</reference>